<dbReference type="EMBL" id="VSZQ01000117">
    <property type="protein sequence ID" value="TYR58630.1"/>
    <property type="molecule type" value="Genomic_DNA"/>
</dbReference>
<name>A0A5D4J3U7_9ACTN</name>
<dbReference type="AlphaFoldDB" id="A0A5D4J3U7"/>
<accession>A0A5D4J3U7</accession>
<proteinExistence type="predicted"/>
<dbReference type="Proteomes" id="UP000323242">
    <property type="component" value="Unassembled WGS sequence"/>
</dbReference>
<evidence type="ECO:0000313" key="2">
    <source>
        <dbReference type="Proteomes" id="UP000323242"/>
    </source>
</evidence>
<keyword evidence="2" id="KW-1185">Reference proteome</keyword>
<comment type="caution">
    <text evidence="1">The sequence shown here is derived from an EMBL/GenBank/DDBJ whole genome shotgun (WGS) entry which is preliminary data.</text>
</comment>
<dbReference type="Pfam" id="PF19947">
    <property type="entry name" value="DUF6409"/>
    <property type="match status" value="1"/>
</dbReference>
<evidence type="ECO:0000313" key="1">
    <source>
        <dbReference type="EMBL" id="TYR58630.1"/>
    </source>
</evidence>
<gene>
    <name evidence="1" type="ORF">FY004_21510</name>
</gene>
<sequence>MGHDMLTTDKKPTVQDFPTATLVIGGPWFRGHQLDTRPAVVVGPFGGPEFADEATMSVVWFFTLGAPQPGDSVQAMFPHELTPLDDTLTTMHGDTFRDIVRNLRRGRFAYDDGDALRAAVRQAWRERTGLADADPAARHTLHRS</sequence>
<protein>
    <submittedName>
        <fullName evidence="1">Uncharacterized protein</fullName>
    </submittedName>
</protein>
<organism evidence="1 2">
    <name type="scientific">Streptomyces parvus</name>
    <dbReference type="NCBI Taxonomy" id="66428"/>
    <lineage>
        <taxon>Bacteria</taxon>
        <taxon>Bacillati</taxon>
        <taxon>Actinomycetota</taxon>
        <taxon>Actinomycetes</taxon>
        <taxon>Kitasatosporales</taxon>
        <taxon>Streptomycetaceae</taxon>
        <taxon>Streptomyces</taxon>
    </lineage>
</organism>
<dbReference type="InterPro" id="IPR045638">
    <property type="entry name" value="DUF6409"/>
</dbReference>
<reference evidence="1 2" key="1">
    <citation type="submission" date="2019-08" db="EMBL/GenBank/DDBJ databases">
        <title>Draft genome for granaticin producer strain Streptomyces parvus C05.</title>
        <authorList>
            <person name="Gonzalez-Pimentel J.L."/>
        </authorList>
    </citation>
    <scope>NUCLEOTIDE SEQUENCE [LARGE SCALE GENOMIC DNA]</scope>
    <source>
        <strain evidence="1 2">C05</strain>
    </source>
</reference>